<accession>A0A4C1XS77</accession>
<keyword evidence="2" id="KW-1185">Reference proteome</keyword>
<dbReference type="Proteomes" id="UP000299102">
    <property type="component" value="Unassembled WGS sequence"/>
</dbReference>
<reference evidence="1 2" key="1">
    <citation type="journal article" date="2019" name="Commun. Biol.">
        <title>The bagworm genome reveals a unique fibroin gene that provides high tensile strength.</title>
        <authorList>
            <person name="Kono N."/>
            <person name="Nakamura H."/>
            <person name="Ohtoshi R."/>
            <person name="Tomita M."/>
            <person name="Numata K."/>
            <person name="Arakawa K."/>
        </authorList>
    </citation>
    <scope>NUCLEOTIDE SEQUENCE [LARGE SCALE GENOMIC DNA]</scope>
</reference>
<sequence length="113" mass="13222">MPSVRLQPDNFAELAAWRRARRRPSVETNQFISRPAVTCYLSFRVARARPRRPAGLNELSVTALRSIFIYVAQILGGPFTDEVMRELKNLPRACRIMLIIGFRSHYYKEIHYR</sequence>
<dbReference type="EMBL" id="BGZK01000945">
    <property type="protein sequence ID" value="GBP66020.1"/>
    <property type="molecule type" value="Genomic_DNA"/>
</dbReference>
<comment type="caution">
    <text evidence="1">The sequence shown here is derived from an EMBL/GenBank/DDBJ whole genome shotgun (WGS) entry which is preliminary data.</text>
</comment>
<dbReference type="AlphaFoldDB" id="A0A4C1XS77"/>
<organism evidence="1 2">
    <name type="scientific">Eumeta variegata</name>
    <name type="common">Bagworm moth</name>
    <name type="synonym">Eumeta japonica</name>
    <dbReference type="NCBI Taxonomy" id="151549"/>
    <lineage>
        <taxon>Eukaryota</taxon>
        <taxon>Metazoa</taxon>
        <taxon>Ecdysozoa</taxon>
        <taxon>Arthropoda</taxon>
        <taxon>Hexapoda</taxon>
        <taxon>Insecta</taxon>
        <taxon>Pterygota</taxon>
        <taxon>Neoptera</taxon>
        <taxon>Endopterygota</taxon>
        <taxon>Lepidoptera</taxon>
        <taxon>Glossata</taxon>
        <taxon>Ditrysia</taxon>
        <taxon>Tineoidea</taxon>
        <taxon>Psychidae</taxon>
        <taxon>Oiketicinae</taxon>
        <taxon>Eumeta</taxon>
    </lineage>
</organism>
<name>A0A4C1XS77_EUMVA</name>
<evidence type="ECO:0000313" key="2">
    <source>
        <dbReference type="Proteomes" id="UP000299102"/>
    </source>
</evidence>
<gene>
    <name evidence="1" type="ORF">EVAR_47520_1</name>
</gene>
<proteinExistence type="predicted"/>
<protein>
    <submittedName>
        <fullName evidence="1">Uncharacterized protein</fullName>
    </submittedName>
</protein>
<evidence type="ECO:0000313" key="1">
    <source>
        <dbReference type="EMBL" id="GBP66020.1"/>
    </source>
</evidence>